<evidence type="ECO:0000256" key="1">
    <source>
        <dbReference type="SAM" id="MobiDB-lite"/>
    </source>
</evidence>
<evidence type="ECO:0008006" key="3">
    <source>
        <dbReference type="Google" id="ProtNLM"/>
    </source>
</evidence>
<feature type="region of interest" description="Disordered" evidence="1">
    <location>
        <begin position="84"/>
        <end position="106"/>
    </location>
</feature>
<dbReference type="PANTHER" id="PTHR13402">
    <property type="entry name" value="RGPR-RELATED"/>
    <property type="match status" value="1"/>
</dbReference>
<sequence length="622" mass="65610">MGADADNDAPKSMFGRVFGIGTGKKVTRAKLGEESSFYYDETLKAWVDKNAPANATADATAGLSAPPVMPVRYDAYGSGGDGSPVSAGSNVPPVGAGGGGSPATGTRSRYVDVFARDGMTSAAPVAPLGGMSAFIPSAAPVGGAMMPPSGMQFFVPAPAAASETPREEETLSLMQPARREVATADDDTGKGDAIQNVPLAGESASASADVDAPAEDVPAAPGAFETNAGDGWIDPEGDNQERWDAPTSNVDHSGVYEAYGDNVGDMGEANASLATEQPQWEHVAAGSEWAVDARDDPIASEPAAVPWGGETTDNVDASAFDAVAHDVNAESGVQEWQGYEGHEDYEYDPRWKFDDATQEWYWDGGDEDYADWVERAVHDKAIADLQANVDARVLELEEMRAVRQALEDAMSSTTREKDAEIEALTTKIQTLETSIAERQGAISEAPSSEAVAEAFARGKEEGYAEGYAAGTADAQEELADLLVCLGQEGRRVDALRTMLAETGADIDAIIAQFEAEEEAQIEELVANQMGDADDDFDKAADPVETTVDDGESKRWVTSMENALPEISASMQAAAAEIATPERTRDSSRTASTLNADADEFILPTPPKGARHERNLQNAFELA</sequence>
<name>A0A7S0KGX3_9CHLO</name>
<organism evidence="2">
    <name type="scientific">Ostreococcus mediterraneus</name>
    <dbReference type="NCBI Taxonomy" id="1486918"/>
    <lineage>
        <taxon>Eukaryota</taxon>
        <taxon>Viridiplantae</taxon>
        <taxon>Chlorophyta</taxon>
        <taxon>Mamiellophyceae</taxon>
        <taxon>Mamiellales</taxon>
        <taxon>Bathycoccaceae</taxon>
        <taxon>Ostreococcus</taxon>
    </lineage>
</organism>
<dbReference type="GO" id="GO:0007030">
    <property type="term" value="P:Golgi organization"/>
    <property type="evidence" value="ECO:0007669"/>
    <property type="project" value="TreeGrafter"/>
</dbReference>
<reference evidence="2" key="1">
    <citation type="submission" date="2021-01" db="EMBL/GenBank/DDBJ databases">
        <authorList>
            <person name="Corre E."/>
            <person name="Pelletier E."/>
            <person name="Niang G."/>
            <person name="Scheremetjew M."/>
            <person name="Finn R."/>
            <person name="Kale V."/>
            <person name="Holt S."/>
            <person name="Cochrane G."/>
            <person name="Meng A."/>
            <person name="Brown T."/>
            <person name="Cohen L."/>
        </authorList>
    </citation>
    <scope>NUCLEOTIDE SEQUENCE</scope>
    <source>
        <strain evidence="2">Clade-D-RCC2572</strain>
    </source>
</reference>
<gene>
    <name evidence="2" type="ORF">OMED0929_LOCUS3244</name>
</gene>
<dbReference type="GO" id="GO:0070973">
    <property type="term" value="P:protein localization to endoplasmic reticulum exit site"/>
    <property type="evidence" value="ECO:0007669"/>
    <property type="project" value="TreeGrafter"/>
</dbReference>
<feature type="region of interest" description="Disordered" evidence="1">
    <location>
        <begin position="577"/>
        <end position="622"/>
    </location>
</feature>
<proteinExistence type="predicted"/>
<dbReference type="EMBL" id="HBEW01003863">
    <property type="protein sequence ID" value="CAD8581258.1"/>
    <property type="molecule type" value="Transcribed_RNA"/>
</dbReference>
<protein>
    <recommendedName>
        <fullName evidence="3">Uso1/p115-like vesicle tethering protein C-terminal domain-containing protein</fullName>
    </recommendedName>
</protein>
<accession>A0A7S0KGX3</accession>
<evidence type="ECO:0000313" key="2">
    <source>
        <dbReference type="EMBL" id="CAD8581258.1"/>
    </source>
</evidence>
<dbReference type="GO" id="GO:0070971">
    <property type="term" value="C:endoplasmic reticulum exit site"/>
    <property type="evidence" value="ECO:0007669"/>
    <property type="project" value="TreeGrafter"/>
</dbReference>
<dbReference type="PANTHER" id="PTHR13402:SF6">
    <property type="entry name" value="SECRETORY 16, ISOFORM I"/>
    <property type="match status" value="1"/>
</dbReference>
<dbReference type="AlphaFoldDB" id="A0A7S0KGX3"/>
<dbReference type="GO" id="GO:0012507">
    <property type="term" value="C:ER to Golgi transport vesicle membrane"/>
    <property type="evidence" value="ECO:0007669"/>
    <property type="project" value="TreeGrafter"/>
</dbReference>